<evidence type="ECO:0000256" key="1">
    <source>
        <dbReference type="SAM" id="MobiDB-lite"/>
    </source>
</evidence>
<dbReference type="SUPFAM" id="SSF57802">
    <property type="entry name" value="Rubredoxin-like"/>
    <property type="match status" value="1"/>
</dbReference>
<keyword evidence="5" id="KW-1185">Reference proteome</keyword>
<sequence>MKKWKCIICGYIHEGEEPPEMCPICKAPASKFILLKEEEAENSPGKVNKTSGKPKASTDPSDKEKIKALEMEIKEVRRKKIRLFRMVDFMLDQMLKHHLHPVSVHFPNGVLPVAVLFFVAALIFNMDSLATAGFYNIVVVLVALPLVIFAGFVEWTKKYNSAMTMFFKIKIIAAFVTFLACLVSLVWFMKDPGVLHSCYAWLFILINAGMLGAAGVAGFLGGKLVFKD</sequence>
<feature type="transmembrane region" description="Helical" evidence="2">
    <location>
        <begin position="104"/>
        <end position="126"/>
    </location>
</feature>
<proteinExistence type="predicted"/>
<keyword evidence="2" id="KW-0812">Transmembrane</keyword>
<reference evidence="4 5" key="1">
    <citation type="submission" date="2017-04" db="EMBL/GenBank/DDBJ databases">
        <authorList>
            <person name="Afonso C.L."/>
            <person name="Miller P.J."/>
            <person name="Scott M.A."/>
            <person name="Spackman E."/>
            <person name="Goraichik I."/>
            <person name="Dimitrov K.M."/>
            <person name="Suarez D.L."/>
            <person name="Swayne D.E."/>
        </authorList>
    </citation>
    <scope>NUCLEOTIDE SEQUENCE [LARGE SCALE GENOMIC DNA]</scope>
    <source>
        <strain evidence="4 5">DSM 3385</strain>
    </source>
</reference>
<dbReference type="Pfam" id="PF09990">
    <property type="entry name" value="DUF2231"/>
    <property type="match status" value="1"/>
</dbReference>
<accession>A0A1W2DG39</accession>
<feature type="region of interest" description="Disordered" evidence="1">
    <location>
        <begin position="40"/>
        <end position="63"/>
    </location>
</feature>
<feature type="transmembrane region" description="Helical" evidence="2">
    <location>
        <begin position="200"/>
        <end position="226"/>
    </location>
</feature>
<dbReference type="PROSITE" id="PS50903">
    <property type="entry name" value="RUBREDOXIN_LIKE"/>
    <property type="match status" value="1"/>
</dbReference>
<dbReference type="EMBL" id="FWXY01000017">
    <property type="protein sequence ID" value="SMC96490.1"/>
    <property type="molecule type" value="Genomic_DNA"/>
</dbReference>
<protein>
    <recommendedName>
        <fullName evidence="3">Rubredoxin-like domain-containing protein</fullName>
    </recommendedName>
</protein>
<dbReference type="Gene3D" id="2.20.28.10">
    <property type="match status" value="1"/>
</dbReference>
<dbReference type="GO" id="GO:0005506">
    <property type="term" value="F:iron ion binding"/>
    <property type="evidence" value="ECO:0007669"/>
    <property type="project" value="InterPro"/>
</dbReference>
<gene>
    <name evidence="4" type="ORF">SAMN02746065_11790</name>
</gene>
<feature type="domain" description="Rubredoxin-like" evidence="3">
    <location>
        <begin position="1"/>
        <end position="35"/>
    </location>
</feature>
<dbReference type="STRING" id="1121400.SAMN02746065_11790"/>
<dbReference type="InterPro" id="IPR048574">
    <property type="entry name" value="RUBY_RBDX"/>
</dbReference>
<feature type="transmembrane region" description="Helical" evidence="2">
    <location>
        <begin position="165"/>
        <end position="188"/>
    </location>
</feature>
<evidence type="ECO:0000313" key="5">
    <source>
        <dbReference type="Proteomes" id="UP000192418"/>
    </source>
</evidence>
<organism evidence="4 5">
    <name type="scientific">Desulfocicer vacuolatum DSM 3385</name>
    <dbReference type="NCBI Taxonomy" id="1121400"/>
    <lineage>
        <taxon>Bacteria</taxon>
        <taxon>Pseudomonadati</taxon>
        <taxon>Thermodesulfobacteriota</taxon>
        <taxon>Desulfobacteria</taxon>
        <taxon>Desulfobacterales</taxon>
        <taxon>Desulfobacteraceae</taxon>
        <taxon>Desulfocicer</taxon>
    </lineage>
</organism>
<evidence type="ECO:0000259" key="3">
    <source>
        <dbReference type="PROSITE" id="PS50903"/>
    </source>
</evidence>
<dbReference type="Proteomes" id="UP000192418">
    <property type="component" value="Unassembled WGS sequence"/>
</dbReference>
<feature type="transmembrane region" description="Helical" evidence="2">
    <location>
        <begin position="132"/>
        <end position="153"/>
    </location>
</feature>
<keyword evidence="2" id="KW-1133">Transmembrane helix</keyword>
<dbReference type="InterPro" id="IPR019251">
    <property type="entry name" value="DUF2231_TM"/>
</dbReference>
<dbReference type="Pfam" id="PF21349">
    <property type="entry name" value="RUBY_RBDX"/>
    <property type="match status" value="1"/>
</dbReference>
<evidence type="ECO:0000313" key="4">
    <source>
        <dbReference type="EMBL" id="SMC96490.1"/>
    </source>
</evidence>
<dbReference type="CDD" id="cd00729">
    <property type="entry name" value="rubredoxin_SM"/>
    <property type="match status" value="1"/>
</dbReference>
<evidence type="ECO:0000256" key="2">
    <source>
        <dbReference type="SAM" id="Phobius"/>
    </source>
</evidence>
<dbReference type="AlphaFoldDB" id="A0A1W2DG39"/>
<dbReference type="RefSeq" id="WP_084070280.1">
    <property type="nucleotide sequence ID" value="NZ_FWXY01000017.1"/>
</dbReference>
<dbReference type="InterPro" id="IPR024934">
    <property type="entry name" value="Rubredoxin-like_dom"/>
</dbReference>
<keyword evidence="2" id="KW-0472">Membrane</keyword>
<name>A0A1W2DG39_9BACT</name>
<dbReference type="OrthoDB" id="9799749at2"/>